<dbReference type="RefSeq" id="XP_018662080.1">
    <property type="nucleotide sequence ID" value="XM_018804812.1"/>
</dbReference>
<dbReference type="InterPro" id="IPR001138">
    <property type="entry name" value="Zn2Cys6_DnaBD"/>
</dbReference>
<evidence type="ECO:0000256" key="1">
    <source>
        <dbReference type="ARBA" id="ARBA00022723"/>
    </source>
</evidence>
<dbReference type="SMART" id="SM00066">
    <property type="entry name" value="GAL4"/>
    <property type="match status" value="1"/>
</dbReference>
<dbReference type="GeneID" id="29984895"/>
<comment type="caution">
    <text evidence="7">The sequence shown here is derived from an EMBL/GenBank/DDBJ whole genome shotgun (WGS) entry which is preliminary data.</text>
</comment>
<dbReference type="PROSITE" id="PS00463">
    <property type="entry name" value="ZN2_CY6_FUNGAL_1"/>
    <property type="match status" value="1"/>
</dbReference>
<protein>
    <recommendedName>
        <fullName evidence="6">Zn(2)-C6 fungal-type domain-containing protein</fullName>
    </recommendedName>
</protein>
<keyword evidence="2" id="KW-0862">Zinc</keyword>
<dbReference type="CDD" id="cd00067">
    <property type="entry name" value="GAL4"/>
    <property type="match status" value="1"/>
</dbReference>
<evidence type="ECO:0000313" key="8">
    <source>
        <dbReference type="Proteomes" id="UP000054821"/>
    </source>
</evidence>
<gene>
    <name evidence="7" type="ORF">TGAM01_v201457</name>
</gene>
<dbReference type="GO" id="GO:0000981">
    <property type="term" value="F:DNA-binding transcription factor activity, RNA polymerase II-specific"/>
    <property type="evidence" value="ECO:0007669"/>
    <property type="project" value="InterPro"/>
</dbReference>
<dbReference type="SUPFAM" id="SSF57701">
    <property type="entry name" value="Zn2/Cys6 DNA-binding domain"/>
    <property type="match status" value="1"/>
</dbReference>
<dbReference type="EMBL" id="JPDN02000003">
    <property type="protein sequence ID" value="PON30090.1"/>
    <property type="molecule type" value="Genomic_DNA"/>
</dbReference>
<dbReference type="Gene3D" id="4.10.240.10">
    <property type="entry name" value="Zn(2)-C6 fungal-type DNA-binding domain"/>
    <property type="match status" value="1"/>
</dbReference>
<keyword evidence="4" id="KW-0804">Transcription</keyword>
<evidence type="ECO:0000256" key="5">
    <source>
        <dbReference type="ARBA" id="ARBA00023242"/>
    </source>
</evidence>
<evidence type="ECO:0000256" key="4">
    <source>
        <dbReference type="ARBA" id="ARBA00023163"/>
    </source>
</evidence>
<dbReference type="Pfam" id="PF00172">
    <property type="entry name" value="Zn_clus"/>
    <property type="match status" value="1"/>
</dbReference>
<name>A0A2P5A0L7_9HYPO</name>
<keyword evidence="3" id="KW-0805">Transcription regulation</keyword>
<keyword evidence="1" id="KW-0479">Metal-binding</keyword>
<dbReference type="PANTHER" id="PTHR47660">
    <property type="entry name" value="TRANSCRIPTION FACTOR WITH C2H2 AND ZN(2)-CYS(6) DNA BINDING DOMAIN (EUROFUNG)-RELATED-RELATED"/>
    <property type="match status" value="1"/>
</dbReference>
<evidence type="ECO:0000256" key="2">
    <source>
        <dbReference type="ARBA" id="ARBA00022833"/>
    </source>
</evidence>
<evidence type="ECO:0000256" key="3">
    <source>
        <dbReference type="ARBA" id="ARBA00023015"/>
    </source>
</evidence>
<dbReference type="Proteomes" id="UP000054821">
    <property type="component" value="Unassembled WGS sequence"/>
</dbReference>
<keyword evidence="5" id="KW-0539">Nucleus</keyword>
<dbReference type="PROSITE" id="PS50048">
    <property type="entry name" value="ZN2_CY6_FUNGAL_2"/>
    <property type="match status" value="1"/>
</dbReference>
<organism evidence="7 8">
    <name type="scientific">Trichoderma gamsii</name>
    <dbReference type="NCBI Taxonomy" id="398673"/>
    <lineage>
        <taxon>Eukaryota</taxon>
        <taxon>Fungi</taxon>
        <taxon>Dikarya</taxon>
        <taxon>Ascomycota</taxon>
        <taxon>Pezizomycotina</taxon>
        <taxon>Sordariomycetes</taxon>
        <taxon>Hypocreomycetidae</taxon>
        <taxon>Hypocreales</taxon>
        <taxon>Hypocreaceae</taxon>
        <taxon>Trichoderma</taxon>
    </lineage>
</organism>
<accession>A0A2P5A0L7</accession>
<keyword evidence="8" id="KW-1185">Reference proteome</keyword>
<feature type="domain" description="Zn(2)-C6 fungal-type" evidence="6">
    <location>
        <begin position="8"/>
        <end position="38"/>
    </location>
</feature>
<dbReference type="STRING" id="398673.A0A2P5A0L7"/>
<sequence length="405" mass="45046">MAGVRSNACHACAKAKRKCSKQSPSCLRCGRLDLECIYPAAKPGSYVMIGWDATAEIDDGISGSSTGASSQLQYVSPATPGGVLGITPALDFADWTLHLVDESHPSSSFTAYETWVSHLPRQPDVGLFNQGYLQPFLSILNEWLSEWVRKGSNPFVHARLYRDRFPKCAQDAYSALTCYLNKTGSNNSIVMHLLEEKCWDLVTQIDIPQPHSPFDDSRPAIDLLEKLAKVQSLLIYQVVGLFDGNIRLRYLAEKRIELLKRWMNELVEDAYRTSCSGSILVSADVNTESDMRDSQNALWYSWILSESIRRTWIIASGVQGLYLYMQQGFTKSCQGGMMFTTRQGVWEAQSASAWDEIRSEPGAGLTKITELDRLLTEGGPDNVDSFAKVVLMVTLGTERVAAWNG</sequence>
<reference evidence="7 8" key="1">
    <citation type="journal article" date="2016" name="Genome Announc.">
        <title>Draft Whole-Genome Sequence of Trichoderma gamsii T6085, a Promising Biocontrol Agent of Fusarium Head Blight on Wheat.</title>
        <authorList>
            <person name="Baroncelli R."/>
            <person name="Zapparata A."/>
            <person name="Piaggeschi G."/>
            <person name="Sarrocco S."/>
            <person name="Vannacci G."/>
        </authorList>
    </citation>
    <scope>NUCLEOTIDE SEQUENCE [LARGE SCALE GENOMIC DNA]</scope>
    <source>
        <strain evidence="7 8">T6085</strain>
    </source>
</reference>
<dbReference type="InterPro" id="IPR036864">
    <property type="entry name" value="Zn2-C6_fun-type_DNA-bd_sf"/>
</dbReference>
<proteinExistence type="predicted"/>
<dbReference type="AlphaFoldDB" id="A0A2P5A0L7"/>
<dbReference type="GO" id="GO:0008270">
    <property type="term" value="F:zinc ion binding"/>
    <property type="evidence" value="ECO:0007669"/>
    <property type="project" value="InterPro"/>
</dbReference>
<evidence type="ECO:0000259" key="6">
    <source>
        <dbReference type="PROSITE" id="PS50048"/>
    </source>
</evidence>
<evidence type="ECO:0000313" key="7">
    <source>
        <dbReference type="EMBL" id="PON30090.1"/>
    </source>
</evidence>